<sequence length="468" mass="54096">MEKQFNLIIDTKRNGFNAVRGFKQEENNTVIYITLVQNSIPFDLNGLTVRINFKRPDGQVLLQMADVVKADEGKVKVKILTKVLKLVGEVKADLSIFNEENEKITSALFTMFIDAPIYTNDYILKKDEFDIIQRVWTSESERIKQEKERKENETNRKNTENIRARGEENRNKEEEKRVANEKQRCNDEKNRVKAETIREDSFNKLKQKTEENINIQNKNIGIQEEKIKSITKINEDITKAEEERKNNELTRQEGYTEIKSNINNFSICEKYNSEKKYKKFNRVTFNGSFYECLKDCINIEPTHIEYWICIAQKGKDGSGSGDMHTNIYDKNKNGKIDIAEVAESIEWDNIKNKPNIPDINKQVGDLNSLPTNDKTNIVNALKEVFRSGNNVKNKLVGALLQKDKNLQLNNNSTWDNIISNINKIKIGSNFAKGKVNFEGYTRITNLSFKPKVIVTSLKKTNTISLIFI</sequence>
<accession>A0A6M0R8C4</accession>
<feature type="domain" description="EF-hand" evidence="2">
    <location>
        <begin position="326"/>
        <end position="351"/>
    </location>
</feature>
<dbReference type="AlphaFoldDB" id="A0A6M0R8C4"/>
<evidence type="ECO:0000313" key="4">
    <source>
        <dbReference type="Proteomes" id="UP000473885"/>
    </source>
</evidence>
<dbReference type="Proteomes" id="UP000473885">
    <property type="component" value="Unassembled WGS sequence"/>
</dbReference>
<feature type="region of interest" description="Disordered" evidence="1">
    <location>
        <begin position="142"/>
        <end position="190"/>
    </location>
</feature>
<organism evidence="3 4">
    <name type="scientific">Clostridium niameyense</name>
    <dbReference type="NCBI Taxonomy" id="1622073"/>
    <lineage>
        <taxon>Bacteria</taxon>
        <taxon>Bacillati</taxon>
        <taxon>Bacillota</taxon>
        <taxon>Clostridia</taxon>
        <taxon>Eubacteriales</taxon>
        <taxon>Clostridiaceae</taxon>
        <taxon>Clostridium</taxon>
    </lineage>
</organism>
<gene>
    <name evidence="3" type="ORF">FDF74_04590</name>
</gene>
<protein>
    <submittedName>
        <fullName evidence="3">DUF2479 domain-containing protein</fullName>
    </submittedName>
</protein>
<comment type="caution">
    <text evidence="3">The sequence shown here is derived from an EMBL/GenBank/DDBJ whole genome shotgun (WGS) entry which is preliminary data.</text>
</comment>
<dbReference type="EMBL" id="SXDP01000002">
    <property type="protein sequence ID" value="NEZ46493.1"/>
    <property type="molecule type" value="Genomic_DNA"/>
</dbReference>
<reference evidence="3 4" key="1">
    <citation type="submission" date="2019-04" db="EMBL/GenBank/DDBJ databases">
        <title>Genome sequencing of Clostridium botulinum Groups I-IV and Clostridium butyricum.</title>
        <authorList>
            <person name="Brunt J."/>
            <person name="Van Vliet A.H.M."/>
            <person name="Stringer S.C."/>
            <person name="Carter A.T."/>
            <person name="Peck M.W."/>
        </authorList>
    </citation>
    <scope>NUCLEOTIDE SEQUENCE [LARGE SCALE GENOMIC DNA]</scope>
    <source>
        <strain evidence="3 4">IFR 18/094</strain>
    </source>
</reference>
<dbReference type="Pfam" id="PF10651">
    <property type="entry name" value="BppU_N"/>
    <property type="match status" value="1"/>
</dbReference>
<dbReference type="PROSITE" id="PS50222">
    <property type="entry name" value="EF_HAND_2"/>
    <property type="match status" value="1"/>
</dbReference>
<name>A0A6M0R8C4_9CLOT</name>
<evidence type="ECO:0000256" key="1">
    <source>
        <dbReference type="SAM" id="MobiDB-lite"/>
    </source>
</evidence>
<dbReference type="RefSeq" id="WP_163248696.1">
    <property type="nucleotide sequence ID" value="NZ_SXDP01000002.1"/>
</dbReference>
<dbReference type="InterPro" id="IPR018247">
    <property type="entry name" value="EF_Hand_1_Ca_BS"/>
</dbReference>
<dbReference type="Gene3D" id="2.60.40.3350">
    <property type="match status" value="1"/>
</dbReference>
<evidence type="ECO:0000259" key="2">
    <source>
        <dbReference type="PROSITE" id="PS50222"/>
    </source>
</evidence>
<dbReference type="InterPro" id="IPR002048">
    <property type="entry name" value="EF_hand_dom"/>
</dbReference>
<dbReference type="InterPro" id="IPR018913">
    <property type="entry name" value="BppU_N"/>
</dbReference>
<dbReference type="PROSITE" id="PS00018">
    <property type="entry name" value="EF_HAND_1"/>
    <property type="match status" value="1"/>
</dbReference>
<dbReference type="GO" id="GO:0005509">
    <property type="term" value="F:calcium ion binding"/>
    <property type="evidence" value="ECO:0007669"/>
    <property type="project" value="InterPro"/>
</dbReference>
<evidence type="ECO:0000313" key="3">
    <source>
        <dbReference type="EMBL" id="NEZ46493.1"/>
    </source>
</evidence>
<keyword evidence="4" id="KW-1185">Reference proteome</keyword>
<proteinExistence type="predicted"/>